<dbReference type="HOGENOM" id="CLU_1640001_0_0_2"/>
<reference evidence="1 2" key="1">
    <citation type="journal article" date="2003" name="Proc. Natl. Acad. Sci. U.S.A.">
        <title>The genome of Nanoarchaeum equitans: insights into early archaeal evolution and derived parasitism.</title>
        <authorList>
            <person name="Waters E."/>
            <person name="Hohn M.J."/>
            <person name="Ahel I."/>
            <person name="Graham D.E."/>
            <person name="Adams M.D."/>
            <person name="Barnstead M."/>
            <person name="Beeson K.Y."/>
            <person name="Bibbs L."/>
            <person name="Bolanos R."/>
            <person name="Keller M."/>
            <person name="Kretz K."/>
            <person name="Lin X."/>
            <person name="Mathur E."/>
            <person name="Ni J."/>
            <person name="Podar M."/>
            <person name="Richardson T."/>
            <person name="Sutton G.G."/>
            <person name="Simon M."/>
            <person name="Soll D."/>
            <person name="Stetter K.O."/>
            <person name="Short J.M."/>
            <person name="Noordewier M."/>
        </authorList>
    </citation>
    <scope>NUCLEOTIDE SEQUENCE [LARGE SCALE GENOMIC DNA]</scope>
    <source>
        <strain evidence="1 2">Kin4-M</strain>
    </source>
</reference>
<evidence type="ECO:0000313" key="1">
    <source>
        <dbReference type="EMBL" id="AAR39159.1"/>
    </source>
</evidence>
<protein>
    <submittedName>
        <fullName evidence="1">NEQ312</fullName>
    </submittedName>
</protein>
<evidence type="ECO:0000313" key="2">
    <source>
        <dbReference type="Proteomes" id="UP000000578"/>
    </source>
</evidence>
<proteinExistence type="predicted"/>
<sequence>MRAFYSIALFSILTLISLLIAHVLITKTNPKSVEKAEKYIPLQKPDLEKKKGYIDVCSLRKENMVAAILRYGSAAPTLCYNCYKNRDECLRWFLEFKSKFNGTILNTEDKCKSEKNYYYRLACYLINDVSPIKIYCKYIKEDVKFANFVRDYFDLYSLDCP</sequence>
<dbReference type="EnsemblBacteria" id="AAR39159">
    <property type="protein sequence ID" value="AAR39159"/>
    <property type="gene ID" value="NEQ312"/>
</dbReference>
<keyword evidence="2" id="KW-1185">Reference proteome</keyword>
<accession>Q74NI0</accession>
<dbReference type="BioCyc" id="NEQU228908:GJB6-332-MONOMER"/>
<dbReference type="AlphaFoldDB" id="Q74NI0"/>
<gene>
    <name evidence="1" type="ordered locus">NEQ312</name>
</gene>
<dbReference type="EMBL" id="AE017199">
    <property type="protein sequence ID" value="AAR39159.1"/>
    <property type="molecule type" value="Genomic_DNA"/>
</dbReference>
<dbReference type="KEGG" id="neq:NEQ312"/>
<dbReference type="STRING" id="228908.NEQ312"/>
<dbReference type="Proteomes" id="UP000000578">
    <property type="component" value="Chromosome"/>
</dbReference>
<name>Q74NI0_NANEQ</name>
<organism evidence="1 2">
    <name type="scientific">Nanoarchaeum equitans (strain Kin4-M)</name>
    <dbReference type="NCBI Taxonomy" id="228908"/>
    <lineage>
        <taxon>Archaea</taxon>
        <taxon>Nanobdellota</taxon>
        <taxon>Candidatus Nanoarchaeia</taxon>
        <taxon>Nanoarchaeales</taxon>
        <taxon>Nanoarchaeaceae</taxon>
        <taxon>Nanoarchaeum</taxon>
    </lineage>
</organism>